<evidence type="ECO:0000313" key="1">
    <source>
        <dbReference type="EMBL" id="WNL49894.1"/>
    </source>
</evidence>
<sequence length="89" mass="10376">MSKVINLEPVPKTEEGFPFAFQHPQYAGMKWFCSRDEQNKITSVTLLPDMTKMVNFLEDLDQARKIRRDLKKEGWIAIQPNFSITLSDD</sequence>
<name>A0AA96ELL3_9VIRU</name>
<accession>A0AA96ELL3</accession>
<dbReference type="EMBL" id="OR343188">
    <property type="protein sequence ID" value="WNL49894.1"/>
    <property type="molecule type" value="Genomic_DNA"/>
</dbReference>
<proteinExistence type="predicted"/>
<reference evidence="1" key="1">
    <citation type="submission" date="2023-07" db="EMBL/GenBank/DDBJ databases">
        <authorList>
            <person name="Xia Y."/>
        </authorList>
    </citation>
    <scope>NUCLEOTIDE SEQUENCE</scope>
    <source>
        <strain evidence="1">F</strain>
    </source>
</reference>
<organism evidence="1">
    <name type="scientific">Marseillevirus sp</name>
    <dbReference type="NCBI Taxonomy" id="2809551"/>
    <lineage>
        <taxon>Viruses</taxon>
        <taxon>Varidnaviria</taxon>
        <taxon>Bamfordvirae</taxon>
        <taxon>Nucleocytoviricota</taxon>
        <taxon>Megaviricetes</taxon>
        <taxon>Pimascovirales</taxon>
        <taxon>Pimascovirales incertae sedis</taxon>
        <taxon>Marseilleviridae</taxon>
        <taxon>Marseillevirus</taxon>
    </lineage>
</organism>
<protein>
    <submittedName>
        <fullName evidence="1">Uncharacterized protein</fullName>
    </submittedName>
</protein>
<gene>
    <name evidence="1" type="ORF">MarFTMF_378</name>
</gene>